<dbReference type="InterPro" id="IPR036910">
    <property type="entry name" value="HMG_box_dom_sf"/>
</dbReference>
<dbReference type="PANTHER" id="PTHR48112">
    <property type="entry name" value="HIGH MOBILITY GROUP PROTEIN DSP1"/>
    <property type="match status" value="1"/>
</dbReference>
<dbReference type="SMART" id="SM00398">
    <property type="entry name" value="HMG"/>
    <property type="match status" value="1"/>
</dbReference>
<feature type="compositionally biased region" description="Low complexity" evidence="3">
    <location>
        <begin position="319"/>
        <end position="335"/>
    </location>
</feature>
<dbReference type="InterPro" id="IPR050342">
    <property type="entry name" value="HMGB"/>
</dbReference>
<evidence type="ECO:0000313" key="6">
    <source>
        <dbReference type="Proteomes" id="UP001310594"/>
    </source>
</evidence>
<dbReference type="PANTHER" id="PTHR48112:SF5">
    <property type="entry name" value="BOX PROTEIN, PUTATIVE (AFU_ORTHOLOGUE AFUA_1G04550)-RELATED"/>
    <property type="match status" value="1"/>
</dbReference>
<feature type="region of interest" description="Disordered" evidence="3">
    <location>
        <begin position="254"/>
        <end position="403"/>
    </location>
</feature>
<dbReference type="EMBL" id="JAVRQU010000013">
    <property type="protein sequence ID" value="KAK5695833.1"/>
    <property type="molecule type" value="Genomic_DNA"/>
</dbReference>
<dbReference type="Gene3D" id="1.10.30.10">
    <property type="entry name" value="High mobility group box domain"/>
    <property type="match status" value="1"/>
</dbReference>
<comment type="caution">
    <text evidence="5">The sequence shown here is derived from an EMBL/GenBank/DDBJ whole genome shotgun (WGS) entry which is preliminary data.</text>
</comment>
<accession>A0AAN7ZYU8</accession>
<name>A0AAN7ZYU8_9PEZI</name>
<keyword evidence="1 2" id="KW-0238">DNA-binding</keyword>
<feature type="compositionally biased region" description="Low complexity" evidence="3">
    <location>
        <begin position="343"/>
        <end position="357"/>
    </location>
</feature>
<feature type="DNA-binding region" description="HMG box" evidence="2">
    <location>
        <begin position="153"/>
        <end position="227"/>
    </location>
</feature>
<evidence type="ECO:0000256" key="2">
    <source>
        <dbReference type="PROSITE-ProRule" id="PRU00267"/>
    </source>
</evidence>
<feature type="compositionally biased region" description="Low complexity" evidence="3">
    <location>
        <begin position="369"/>
        <end position="384"/>
    </location>
</feature>
<dbReference type="Pfam" id="PF00505">
    <property type="entry name" value="HMG_box"/>
    <property type="match status" value="1"/>
</dbReference>
<dbReference type="Proteomes" id="UP001310594">
    <property type="component" value="Unassembled WGS sequence"/>
</dbReference>
<evidence type="ECO:0000256" key="1">
    <source>
        <dbReference type="ARBA" id="ARBA00023125"/>
    </source>
</evidence>
<protein>
    <recommendedName>
        <fullName evidence="4">HMG box domain-containing protein</fullName>
    </recommendedName>
</protein>
<proteinExistence type="predicted"/>
<evidence type="ECO:0000256" key="3">
    <source>
        <dbReference type="SAM" id="MobiDB-lite"/>
    </source>
</evidence>
<dbReference type="SUPFAM" id="SSF47095">
    <property type="entry name" value="HMG-box"/>
    <property type="match status" value="1"/>
</dbReference>
<dbReference type="AlphaFoldDB" id="A0AAN7ZYU8"/>
<evidence type="ECO:0000259" key="4">
    <source>
        <dbReference type="PROSITE" id="PS50118"/>
    </source>
</evidence>
<dbReference type="PROSITE" id="PS50118">
    <property type="entry name" value="HMG_BOX_2"/>
    <property type="match status" value="1"/>
</dbReference>
<gene>
    <name evidence="5" type="ORF">LTR97_008253</name>
</gene>
<keyword evidence="2" id="KW-0539">Nucleus</keyword>
<organism evidence="5 6">
    <name type="scientific">Elasticomyces elasticus</name>
    <dbReference type="NCBI Taxonomy" id="574655"/>
    <lineage>
        <taxon>Eukaryota</taxon>
        <taxon>Fungi</taxon>
        <taxon>Dikarya</taxon>
        <taxon>Ascomycota</taxon>
        <taxon>Pezizomycotina</taxon>
        <taxon>Dothideomycetes</taxon>
        <taxon>Dothideomycetidae</taxon>
        <taxon>Mycosphaerellales</taxon>
        <taxon>Teratosphaeriaceae</taxon>
        <taxon>Elasticomyces</taxon>
    </lineage>
</organism>
<dbReference type="GO" id="GO:0003677">
    <property type="term" value="F:DNA binding"/>
    <property type="evidence" value="ECO:0007669"/>
    <property type="project" value="UniProtKB-UniRule"/>
</dbReference>
<dbReference type="InterPro" id="IPR009071">
    <property type="entry name" value="HMG_box_dom"/>
</dbReference>
<feature type="compositionally biased region" description="Basic residues" evidence="3">
    <location>
        <begin position="394"/>
        <end position="403"/>
    </location>
</feature>
<feature type="compositionally biased region" description="Acidic residues" evidence="3">
    <location>
        <begin position="269"/>
        <end position="295"/>
    </location>
</feature>
<feature type="region of interest" description="Disordered" evidence="3">
    <location>
        <begin position="123"/>
        <end position="155"/>
    </location>
</feature>
<evidence type="ECO:0000313" key="5">
    <source>
        <dbReference type="EMBL" id="KAK5695833.1"/>
    </source>
</evidence>
<dbReference type="GO" id="GO:0005634">
    <property type="term" value="C:nucleus"/>
    <property type="evidence" value="ECO:0007669"/>
    <property type="project" value="UniProtKB-UniRule"/>
</dbReference>
<sequence length="403" mass="43303">MDQQIDPAILHPQNGNTFSSFSHDLQQHAGMAAPQGMPGPRKMISVDVQAFMRTRDTVISSFMTLSSSIDRAVKAYHDHTNTIIHSDNPYELGTFIQPLNALGNAAQQTVATMQNTVAAAPPVATEVKQEEEEPKVKGKRKKRAYKPRDPNAPKRPLTAYFRYLGEQRPLLAGEIAVQANGVPQRPGEITKQATARWNVMTEAEQQPYKDAYHEALKEYEVEVAKYKANGGQLSPAGEHPVDVKSTIEAVEEDAAAEDDDAAVEMAAEVVEEDADAAAEDESDEASSDDDDEEEDAKPVMPPPPPTKATPKSTAKKAKAAPQFSSINPSASISASPDRKRKASAAVDAPAPATPAETAPKKRGRKAAADKVTAAADVPAPAPVAQMQASEEPSKKKRKKKGET</sequence>
<reference evidence="5" key="1">
    <citation type="submission" date="2023-08" db="EMBL/GenBank/DDBJ databases">
        <title>Black Yeasts Isolated from many extreme environments.</title>
        <authorList>
            <person name="Coleine C."/>
            <person name="Stajich J.E."/>
            <person name="Selbmann L."/>
        </authorList>
    </citation>
    <scope>NUCLEOTIDE SEQUENCE</scope>
    <source>
        <strain evidence="5">CCFEE 5810</strain>
    </source>
</reference>
<feature type="domain" description="HMG box" evidence="4">
    <location>
        <begin position="153"/>
        <end position="227"/>
    </location>
</feature>